<sequence>MLKEEFIRKSPVRIFENSIEGGLHAGDIGVLASKKGIGKTSVLVQIALDKLMQGEKVIHVSFNAHTSYIISWYENIFSEIARRKNLENIDDIKEQLVRNRMIMNFTQEGVSVDQITRTIKALINEGGFNAKTIIVDGFDFTRATAERFEKVKAFLAEMQLEAWYTCTLAEAEPVLDPQGIPVVLREIEPLISVIVVLEPKKDFIHLRVVKDHERRNPSDMNLLLDPRTLLIAEA</sequence>
<evidence type="ECO:0000313" key="1">
    <source>
        <dbReference type="EMBL" id="SLM12054.1"/>
    </source>
</evidence>
<dbReference type="AlphaFoldDB" id="A0A3P3XHT8"/>
<dbReference type="InterPro" id="IPR027417">
    <property type="entry name" value="P-loop_NTPase"/>
</dbReference>
<gene>
    <name evidence="1" type="ORF">SPIROBIBN47_210193</name>
</gene>
<dbReference type="Gene3D" id="3.40.50.300">
    <property type="entry name" value="P-loop containing nucleotide triphosphate hydrolases"/>
    <property type="match status" value="1"/>
</dbReference>
<protein>
    <submittedName>
        <fullName evidence="1">Uncharacterized protein</fullName>
    </submittedName>
</protein>
<name>A0A3P3XHT8_9SPIR</name>
<dbReference type="SUPFAM" id="SSF52540">
    <property type="entry name" value="P-loop containing nucleoside triphosphate hydrolases"/>
    <property type="match status" value="1"/>
</dbReference>
<reference evidence="1" key="1">
    <citation type="submission" date="2017-02" db="EMBL/GenBank/DDBJ databases">
        <authorList>
            <person name="Regsiter A."/>
            <person name="William W."/>
        </authorList>
    </citation>
    <scope>NUCLEOTIDE SEQUENCE</scope>
    <source>
        <strain evidence="1">Bib</strain>
    </source>
</reference>
<organism evidence="1">
    <name type="scientific">uncultured spirochete</name>
    <dbReference type="NCBI Taxonomy" id="156406"/>
    <lineage>
        <taxon>Bacteria</taxon>
        <taxon>Pseudomonadati</taxon>
        <taxon>Spirochaetota</taxon>
        <taxon>Spirochaetia</taxon>
        <taxon>Spirochaetales</taxon>
        <taxon>environmental samples</taxon>
    </lineage>
</organism>
<proteinExistence type="predicted"/>
<accession>A0A3P3XHT8</accession>
<dbReference type="EMBL" id="FWDM01000014">
    <property type="protein sequence ID" value="SLM12054.1"/>
    <property type="molecule type" value="Genomic_DNA"/>
</dbReference>